<dbReference type="GO" id="GO:0004467">
    <property type="term" value="F:long-chain fatty acid-CoA ligase activity"/>
    <property type="evidence" value="ECO:0007669"/>
    <property type="project" value="TreeGrafter"/>
</dbReference>
<accession>A0A6P2CI40</accession>
<dbReference type="Pfam" id="PF23562">
    <property type="entry name" value="AMP-binding_C_3"/>
    <property type="match status" value="1"/>
</dbReference>
<feature type="domain" description="AMP-dependent synthetase/ligase" evidence="6">
    <location>
        <begin position="25"/>
        <end position="431"/>
    </location>
</feature>
<reference evidence="7 8" key="1">
    <citation type="submission" date="2018-07" db="EMBL/GenBank/DDBJ databases">
        <title>Genome sequence of Rhodococcus rhodnii ATCC 35071 from Rhodnius prolixus.</title>
        <authorList>
            <person name="Patel V."/>
            <person name="Vogel K.J."/>
        </authorList>
    </citation>
    <scope>NUCLEOTIDE SEQUENCE [LARGE SCALE GENOMIC DNA]</scope>
    <source>
        <strain evidence="7 8">ATCC 35071</strain>
    </source>
</reference>
<protein>
    <recommendedName>
        <fullName evidence="5">Acyl-CoA synthetase</fullName>
    </recommendedName>
</protein>
<keyword evidence="3" id="KW-0276">Fatty acid metabolism</keyword>
<evidence type="ECO:0000256" key="3">
    <source>
        <dbReference type="ARBA" id="ARBA00022832"/>
    </source>
</evidence>
<organism evidence="7 8">
    <name type="scientific">Rhodococcus rhodnii</name>
    <dbReference type="NCBI Taxonomy" id="38312"/>
    <lineage>
        <taxon>Bacteria</taxon>
        <taxon>Bacillati</taxon>
        <taxon>Actinomycetota</taxon>
        <taxon>Actinomycetes</taxon>
        <taxon>Mycobacteriales</taxon>
        <taxon>Nocardiaceae</taxon>
        <taxon>Rhodococcus</taxon>
    </lineage>
</organism>
<evidence type="ECO:0000256" key="5">
    <source>
        <dbReference type="ARBA" id="ARBA00032875"/>
    </source>
</evidence>
<proteinExistence type="inferred from homology"/>
<sequence length="604" mass="63794">MPESSVPQSFTIPDDASAVDSVFSHAKNRPSAVVYRRQQGGSWVDVTAADFAAQVTAVAKGLIALGVGQGERVALMSATRFEWPLVDYAVWAAGGVTVPIYETSSADQVSWILEDSAAVTLVVENDAHTETVSTVAQAAASLRRTLQIEAPANGTGAIDELVELGKNVPDEDLKARTDALRSSDPATLIYTSGTTGRPKGCALTHANFIAESQGILASTLGDLLKQDGVTTLMFLPMAHVLARAVAVAAFDAGAALGHTSDIKNLVPTFGEFEPDFILSVPRVFEKVYNTARQQAVTGGKGKIFDAAAETAIAYSKATEDDGKAGLLLTAKHFVFDKLVYAKLKSALGGKCQLAISGGAPLGARLGHFFRGMGVPVYEGYGLTETTAAFAVNTPGAHRVGTVGRPLAGNTARIAEDGEIMLSGPVVFNGYWNNEEATKDAIEDGWFHTGDLGDIDADGYISITGRKKEILVTAGGKNVSPAQLEDSLRANPIISQALVVGDQKPFIAALVTIDEETLPAWNEAHGKPKETAAADLLADPDLIAEIDAAVAEANTHVSHAEAIKKYRILATDFTEDTGEMTPTMKLKRNVITAQRADEIEKIYAK</sequence>
<evidence type="ECO:0000313" key="8">
    <source>
        <dbReference type="Proteomes" id="UP000471120"/>
    </source>
</evidence>
<dbReference type="GO" id="GO:0016020">
    <property type="term" value="C:membrane"/>
    <property type="evidence" value="ECO:0007669"/>
    <property type="project" value="TreeGrafter"/>
</dbReference>
<evidence type="ECO:0000256" key="2">
    <source>
        <dbReference type="ARBA" id="ARBA00022598"/>
    </source>
</evidence>
<keyword evidence="4" id="KW-0443">Lipid metabolism</keyword>
<dbReference type="Gene3D" id="3.40.50.12780">
    <property type="entry name" value="N-terminal domain of ligase-like"/>
    <property type="match status" value="1"/>
</dbReference>
<dbReference type="CDD" id="cd05907">
    <property type="entry name" value="VL_LC_FACS_like"/>
    <property type="match status" value="1"/>
</dbReference>
<dbReference type="PANTHER" id="PTHR43272:SF32">
    <property type="entry name" value="AMP-DEPENDENT SYNTHETASE_LIGASE DOMAIN-CONTAINING PROTEIN"/>
    <property type="match status" value="1"/>
</dbReference>
<evidence type="ECO:0000313" key="7">
    <source>
        <dbReference type="EMBL" id="TXG91421.1"/>
    </source>
</evidence>
<comment type="caution">
    <text evidence="7">The sequence shown here is derived from an EMBL/GenBank/DDBJ whole genome shotgun (WGS) entry which is preliminary data.</text>
</comment>
<dbReference type="Pfam" id="PF00501">
    <property type="entry name" value="AMP-binding"/>
    <property type="match status" value="1"/>
</dbReference>
<gene>
    <name evidence="7" type="ORF">DW322_15920</name>
</gene>
<dbReference type="SUPFAM" id="SSF56801">
    <property type="entry name" value="Acetyl-CoA synthetase-like"/>
    <property type="match status" value="1"/>
</dbReference>
<comment type="similarity">
    <text evidence="1">Belongs to the ATP-dependent AMP-binding enzyme family.</text>
</comment>
<dbReference type="PROSITE" id="PS00455">
    <property type="entry name" value="AMP_BINDING"/>
    <property type="match status" value="1"/>
</dbReference>
<evidence type="ECO:0000256" key="1">
    <source>
        <dbReference type="ARBA" id="ARBA00006432"/>
    </source>
</evidence>
<dbReference type="RefSeq" id="WP_010836567.1">
    <property type="nucleotide sequence ID" value="NZ_QRCM01000001.1"/>
</dbReference>
<name>A0A6P2CI40_9NOCA</name>
<dbReference type="PANTHER" id="PTHR43272">
    <property type="entry name" value="LONG-CHAIN-FATTY-ACID--COA LIGASE"/>
    <property type="match status" value="1"/>
</dbReference>
<evidence type="ECO:0000256" key="4">
    <source>
        <dbReference type="ARBA" id="ARBA00023098"/>
    </source>
</evidence>
<dbReference type="AlphaFoldDB" id="A0A6P2CI40"/>
<dbReference type="InterPro" id="IPR000873">
    <property type="entry name" value="AMP-dep_synth/lig_dom"/>
</dbReference>
<dbReference type="EMBL" id="QRCM01000001">
    <property type="protein sequence ID" value="TXG91421.1"/>
    <property type="molecule type" value="Genomic_DNA"/>
</dbReference>
<dbReference type="Proteomes" id="UP000471120">
    <property type="component" value="Unassembled WGS sequence"/>
</dbReference>
<dbReference type="InterPro" id="IPR020845">
    <property type="entry name" value="AMP-binding_CS"/>
</dbReference>
<dbReference type="InterPro" id="IPR042099">
    <property type="entry name" value="ANL_N_sf"/>
</dbReference>
<evidence type="ECO:0000259" key="6">
    <source>
        <dbReference type="Pfam" id="PF00501"/>
    </source>
</evidence>
<keyword evidence="2 7" id="KW-0436">Ligase</keyword>